<gene>
    <name evidence="1" type="ORF">E2C01_017449</name>
</gene>
<reference evidence="1 2" key="1">
    <citation type="submission" date="2019-05" db="EMBL/GenBank/DDBJ databases">
        <title>Another draft genome of Portunus trituberculatus and its Hox gene families provides insights of decapod evolution.</title>
        <authorList>
            <person name="Jeong J.-H."/>
            <person name="Song I."/>
            <person name="Kim S."/>
            <person name="Choi T."/>
            <person name="Kim D."/>
            <person name="Ryu S."/>
            <person name="Kim W."/>
        </authorList>
    </citation>
    <scope>NUCLEOTIDE SEQUENCE [LARGE SCALE GENOMIC DNA]</scope>
    <source>
        <tissue evidence="1">Muscle</tissue>
    </source>
</reference>
<dbReference type="Proteomes" id="UP000324222">
    <property type="component" value="Unassembled WGS sequence"/>
</dbReference>
<organism evidence="1 2">
    <name type="scientific">Portunus trituberculatus</name>
    <name type="common">Swimming crab</name>
    <name type="synonym">Neptunus trituberculatus</name>
    <dbReference type="NCBI Taxonomy" id="210409"/>
    <lineage>
        <taxon>Eukaryota</taxon>
        <taxon>Metazoa</taxon>
        <taxon>Ecdysozoa</taxon>
        <taxon>Arthropoda</taxon>
        <taxon>Crustacea</taxon>
        <taxon>Multicrustacea</taxon>
        <taxon>Malacostraca</taxon>
        <taxon>Eumalacostraca</taxon>
        <taxon>Eucarida</taxon>
        <taxon>Decapoda</taxon>
        <taxon>Pleocyemata</taxon>
        <taxon>Brachyura</taxon>
        <taxon>Eubrachyura</taxon>
        <taxon>Portunoidea</taxon>
        <taxon>Portunidae</taxon>
        <taxon>Portuninae</taxon>
        <taxon>Portunus</taxon>
    </lineage>
</organism>
<protein>
    <submittedName>
        <fullName evidence="1">Uncharacterized protein</fullName>
    </submittedName>
</protein>
<proteinExistence type="predicted"/>
<sequence length="105" mass="11346">MLASPCYPCRGRAASCIASTPEAPPSPLLPLLLDVHMPRSPFFDLGAGAASWRCILDGGGGDSVWRDAGRTGNAYWEVRKREGGGQDSAVKVNKEKRQQRIISVY</sequence>
<comment type="caution">
    <text evidence="1">The sequence shown here is derived from an EMBL/GenBank/DDBJ whole genome shotgun (WGS) entry which is preliminary data.</text>
</comment>
<dbReference type="EMBL" id="VSRR010001322">
    <property type="protein sequence ID" value="MPC24368.1"/>
    <property type="molecule type" value="Genomic_DNA"/>
</dbReference>
<keyword evidence="2" id="KW-1185">Reference proteome</keyword>
<name>A0A5B7DSH8_PORTR</name>
<accession>A0A5B7DSH8</accession>
<dbReference type="AlphaFoldDB" id="A0A5B7DSH8"/>
<evidence type="ECO:0000313" key="1">
    <source>
        <dbReference type="EMBL" id="MPC24368.1"/>
    </source>
</evidence>
<evidence type="ECO:0000313" key="2">
    <source>
        <dbReference type="Proteomes" id="UP000324222"/>
    </source>
</evidence>